<dbReference type="InterPro" id="IPR027417">
    <property type="entry name" value="P-loop_NTPase"/>
</dbReference>
<reference evidence="2 3" key="2">
    <citation type="journal article" date="2014" name="BMC Genomics">
        <title>An improved genome of the model marine alga Ostreococcus tauri unfolds by assessing Illumina de novo assemblies.</title>
        <authorList>
            <person name="Blanc-Mathieu R."/>
            <person name="Verhelst B."/>
            <person name="Derelle E."/>
            <person name="Rombauts S."/>
            <person name="Bouget F.Y."/>
            <person name="Carre I."/>
            <person name="Chateau A."/>
            <person name="Eyre-Walker A."/>
            <person name="Grimsley N."/>
            <person name="Moreau H."/>
            <person name="Piegu B."/>
            <person name="Rivals E."/>
            <person name="Schackwitz W."/>
            <person name="Van de Peer Y."/>
            <person name="Piganeau G."/>
        </authorList>
    </citation>
    <scope>NUCLEOTIDE SEQUENCE [LARGE SCALE GENOMIC DNA]</scope>
    <source>
        <strain evidence="3">OTTH 0595 / CCAP 157/2 / RCC745</strain>
    </source>
</reference>
<evidence type="ECO:0000313" key="2">
    <source>
        <dbReference type="EMBL" id="CEF98568.1"/>
    </source>
</evidence>
<organism evidence="2 3">
    <name type="scientific">Ostreococcus tauri</name>
    <name type="common">Marine green alga</name>
    <dbReference type="NCBI Taxonomy" id="70448"/>
    <lineage>
        <taxon>Eukaryota</taxon>
        <taxon>Viridiplantae</taxon>
        <taxon>Chlorophyta</taxon>
        <taxon>Mamiellophyceae</taxon>
        <taxon>Mamiellales</taxon>
        <taxon>Bathycoccaceae</taxon>
        <taxon>Ostreococcus</taxon>
    </lineage>
</organism>
<dbReference type="AlphaFoldDB" id="A0A090N3R3"/>
<dbReference type="OrthoDB" id="498847at2759"/>
<reference evidence="3" key="1">
    <citation type="journal article" date="2006" name="Proc. Natl. Acad. Sci. U.S.A.">
        <title>Genome analysis of the smallest free-living eukaryote Ostreococcus tauri unveils many unique features.</title>
        <authorList>
            <person name="Derelle E."/>
            <person name="Ferraz C."/>
            <person name="Rombauts S."/>
            <person name="Rouze P."/>
            <person name="Worden A.Z."/>
            <person name="Robbens S."/>
            <person name="Partensky F."/>
            <person name="Degroeve S."/>
            <person name="Echeynie S."/>
            <person name="Cooke R."/>
            <person name="Saeys Y."/>
            <person name="Wuyts J."/>
            <person name="Jabbari K."/>
            <person name="Bowler C."/>
            <person name="Panaud O."/>
            <person name="Piegu B."/>
            <person name="Ball S.G."/>
            <person name="Ral J.-P."/>
            <person name="Bouget F.-Y."/>
            <person name="Piganeau G."/>
            <person name="De Baets B."/>
            <person name="Picard A."/>
            <person name="Delseny M."/>
            <person name="Demaille J."/>
            <person name="Van de Peer Y."/>
            <person name="Moreau H."/>
        </authorList>
    </citation>
    <scope>NUCLEOTIDE SEQUENCE [LARGE SCALE GENOMIC DNA]</scope>
    <source>
        <strain evidence="3">OTTH 0595 / CCAP 157/2 / RCC745</strain>
    </source>
</reference>
<dbReference type="RefSeq" id="XP_003080138.2">
    <property type="nucleotide sequence ID" value="XM_003080090.2"/>
</dbReference>
<dbReference type="InParanoid" id="A0A090N3R3"/>
<name>A0A090N3R3_OSTTA</name>
<keyword evidence="1" id="KW-0812">Transmembrane</keyword>
<keyword evidence="1" id="KW-1133">Transmembrane helix</keyword>
<proteinExistence type="predicted"/>
<protein>
    <submittedName>
        <fullName evidence="2">Uncharacterized protein</fullName>
    </submittedName>
</protein>
<dbReference type="EMBL" id="CAID01000007">
    <property type="protein sequence ID" value="CEF98568.1"/>
    <property type="molecule type" value="Genomic_DNA"/>
</dbReference>
<dbReference type="Gene3D" id="3.40.50.300">
    <property type="entry name" value="P-loop containing nucleotide triphosphate hydrolases"/>
    <property type="match status" value="1"/>
</dbReference>
<sequence>MRAVTNAPTLKYTEKSNPSLIVPRAASRRRVDARMLARALALALALALAARTAHGATTTVVKPTLRAHVARRARVFSPGLDPAVERGAAAWFARLGFYALREAEAVGSGTWGGAATGSDGSFAKSYCVDARANASTVDAYDYVGWLPMANAIEDMIAAHADAKVILFETICTEWWTHASAARAEAAKLGARCGCSSGSRSSASECGDSSYHYCDVYPCLWNRAFGSAAPVEETWKRAYIERVRAIKAAVPSDRILTVPMTTNSFSHATAVKISKEIAEFLGISDDTDAFSEAYPFVVLRDVSQTELGKGAVAWSIIVLLLSVWILFLAHRKDPVRKFLRRRLKLRMC</sequence>
<gene>
    <name evidence="2" type="ORF">OT_ostta07g00335</name>
</gene>
<dbReference type="Pfam" id="PF17784">
    <property type="entry name" value="Sulfotransfer_4"/>
    <property type="match status" value="1"/>
</dbReference>
<dbReference type="Proteomes" id="UP000009170">
    <property type="component" value="Unassembled WGS sequence"/>
</dbReference>
<dbReference type="GeneID" id="9836807"/>
<evidence type="ECO:0000256" key="1">
    <source>
        <dbReference type="SAM" id="Phobius"/>
    </source>
</evidence>
<feature type="transmembrane region" description="Helical" evidence="1">
    <location>
        <begin position="310"/>
        <end position="329"/>
    </location>
</feature>
<dbReference type="InterPro" id="IPR040632">
    <property type="entry name" value="Sulfotransfer_4"/>
</dbReference>
<comment type="caution">
    <text evidence="2">The sequence shown here is derived from an EMBL/GenBank/DDBJ whole genome shotgun (WGS) entry which is preliminary data.</text>
</comment>
<accession>A0A090N3R3</accession>
<keyword evidence="3" id="KW-1185">Reference proteome</keyword>
<dbReference type="KEGG" id="ota:OT_ostta07g00335"/>
<keyword evidence="1" id="KW-0472">Membrane</keyword>
<evidence type="ECO:0000313" key="3">
    <source>
        <dbReference type="Proteomes" id="UP000009170"/>
    </source>
</evidence>